<evidence type="ECO:0000313" key="12">
    <source>
        <dbReference type="Proteomes" id="UP000029096"/>
    </source>
</evidence>
<feature type="transmembrane region" description="Helical" evidence="10">
    <location>
        <begin position="27"/>
        <end position="45"/>
    </location>
</feature>
<dbReference type="GO" id="GO:0005886">
    <property type="term" value="C:plasma membrane"/>
    <property type="evidence" value="ECO:0007669"/>
    <property type="project" value="UniProtKB-SubCell"/>
</dbReference>
<dbReference type="Proteomes" id="UP000029096">
    <property type="component" value="Unassembled WGS sequence"/>
</dbReference>
<reference evidence="11 12" key="1">
    <citation type="submission" date="2014-03" db="EMBL/GenBank/DDBJ databases">
        <title>Genomics of Bifidobacteria.</title>
        <authorList>
            <person name="Ventura M."/>
            <person name="Milani C."/>
            <person name="Lugli G.A."/>
        </authorList>
    </citation>
    <scope>NUCLEOTIDE SEQUENCE [LARGE SCALE GENOMIC DNA]</scope>
    <source>
        <strain evidence="11 12">DSM 22767</strain>
    </source>
</reference>
<keyword evidence="3" id="KW-0813">Transport</keyword>
<keyword evidence="7 10" id="KW-1133">Transmembrane helix</keyword>
<feature type="transmembrane region" description="Helical" evidence="10">
    <location>
        <begin position="57"/>
        <end position="84"/>
    </location>
</feature>
<comment type="caution">
    <text evidence="11">The sequence shown here is derived from an EMBL/GenBank/DDBJ whole genome shotgun (WGS) entry which is preliminary data.</text>
</comment>
<feature type="transmembrane region" description="Helical" evidence="10">
    <location>
        <begin position="251"/>
        <end position="272"/>
    </location>
</feature>
<dbReference type="NCBIfam" id="TIGR00796">
    <property type="entry name" value="livcs"/>
    <property type="match status" value="1"/>
</dbReference>
<evidence type="ECO:0000256" key="5">
    <source>
        <dbReference type="ARBA" id="ARBA00022692"/>
    </source>
</evidence>
<feature type="transmembrane region" description="Helical" evidence="10">
    <location>
        <begin position="368"/>
        <end position="385"/>
    </location>
</feature>
<keyword evidence="8 10" id="KW-0472">Membrane</keyword>
<keyword evidence="4" id="KW-1003">Cell membrane</keyword>
<protein>
    <submittedName>
        <fullName evidence="11">Branched-chain amino acid transport system II carrier protein</fullName>
    </submittedName>
</protein>
<dbReference type="GO" id="GO:0015188">
    <property type="term" value="F:L-isoleucine transmembrane transporter activity"/>
    <property type="evidence" value="ECO:0007669"/>
    <property type="project" value="TreeGrafter"/>
</dbReference>
<keyword evidence="6" id="KW-0029">Amino-acid transport</keyword>
<dbReference type="PANTHER" id="PTHR30588">
    <property type="entry name" value="BRANCHED-CHAIN AMINO ACID TRANSPORT SYSTEM 2 CARRIER PROTEIN"/>
    <property type="match status" value="1"/>
</dbReference>
<feature type="transmembrane region" description="Helical" evidence="10">
    <location>
        <begin position="292"/>
        <end position="321"/>
    </location>
</feature>
<feature type="transmembrane region" description="Helical" evidence="10">
    <location>
        <begin position="397"/>
        <end position="421"/>
    </location>
</feature>
<gene>
    <name evidence="11" type="ORF">BBOH_0323</name>
</gene>
<feature type="region of interest" description="Disordered" evidence="9">
    <location>
        <begin position="1"/>
        <end position="20"/>
    </location>
</feature>
<proteinExistence type="inferred from homology"/>
<keyword evidence="5 10" id="KW-0812">Transmembrane</keyword>
<feature type="transmembrane region" description="Helical" evidence="10">
    <location>
        <begin position="342"/>
        <end position="362"/>
    </location>
</feature>
<keyword evidence="12" id="KW-1185">Reference proteome</keyword>
<accession>A0A086ZJZ9</accession>
<feature type="transmembrane region" description="Helical" evidence="10">
    <location>
        <begin position="441"/>
        <end position="460"/>
    </location>
</feature>
<evidence type="ECO:0000256" key="3">
    <source>
        <dbReference type="ARBA" id="ARBA00022448"/>
    </source>
</evidence>
<evidence type="ECO:0000256" key="4">
    <source>
        <dbReference type="ARBA" id="ARBA00022475"/>
    </source>
</evidence>
<evidence type="ECO:0000256" key="10">
    <source>
        <dbReference type="SAM" id="Phobius"/>
    </source>
</evidence>
<comment type="subcellular location">
    <subcellularLocation>
        <location evidence="1">Cell membrane</location>
        <topology evidence="1">Multi-pass membrane protein</topology>
    </subcellularLocation>
</comment>
<evidence type="ECO:0000256" key="1">
    <source>
        <dbReference type="ARBA" id="ARBA00004651"/>
    </source>
</evidence>
<dbReference type="OrthoDB" id="9783920at2"/>
<evidence type="ECO:0000256" key="7">
    <source>
        <dbReference type="ARBA" id="ARBA00022989"/>
    </source>
</evidence>
<dbReference type="GO" id="GO:0015818">
    <property type="term" value="P:isoleucine transport"/>
    <property type="evidence" value="ECO:0007669"/>
    <property type="project" value="TreeGrafter"/>
</dbReference>
<sequence>MSVTTTTATDHKPDNNSATKLSGKHRMITAFTFFSMFFGAGNLIFPPLMAAQAQSATIPAALGFIVSAVGLPVLGVLAVASAGGFEHLASHVSPRFAAVLAFVIIMAIGPCFAIPRTATTSYEMALTPFIGENNRLALFLYSLVFFVIAFLLSLHPEKLTKSLGRIMGPLLIILIAVMFITCVFVPHAPLGAPNSEYAHGALLKGFINGYQTMDLLASLYFGIVISANINQFGVTEPKANHREVRIAGGEAGVLLVVVYAVLSFIGAISGSIRSVNGAQDTGATVLTNLTTSAFGTAGTTFVGLVFIVACFNVCTGVLSTCASYFEEHFPTVAGHAVGYKQWSAIVAIFSFIVSNAGLSAIITVSLPVLGALYPIAIVLVLLYMAERPFSSKFPRVYLWSVVLVAVFTVFDCLVRLLAVFGIELTTVSNFLASLPLYSEQLTWLIPAAAGIAIGIVDGILRRGRKTDAGRDQ</sequence>
<evidence type="ECO:0000256" key="8">
    <source>
        <dbReference type="ARBA" id="ARBA00023136"/>
    </source>
</evidence>
<feature type="transmembrane region" description="Helical" evidence="10">
    <location>
        <begin position="166"/>
        <end position="190"/>
    </location>
</feature>
<dbReference type="Pfam" id="PF05525">
    <property type="entry name" value="Branch_AA_trans"/>
    <property type="match status" value="1"/>
</dbReference>
<feature type="transmembrane region" description="Helical" evidence="10">
    <location>
        <begin position="210"/>
        <end position="230"/>
    </location>
</feature>
<evidence type="ECO:0000313" key="11">
    <source>
        <dbReference type="EMBL" id="KFI46849.1"/>
    </source>
</evidence>
<feature type="transmembrane region" description="Helical" evidence="10">
    <location>
        <begin position="135"/>
        <end position="154"/>
    </location>
</feature>
<evidence type="ECO:0000256" key="6">
    <source>
        <dbReference type="ARBA" id="ARBA00022970"/>
    </source>
</evidence>
<dbReference type="InterPro" id="IPR004685">
    <property type="entry name" value="Brnchd-chn_aa_trnsp_Livcs"/>
</dbReference>
<dbReference type="PANTHER" id="PTHR30588:SF0">
    <property type="entry name" value="BRANCHED-CHAIN AMINO ACID PERMEASE BRNQ"/>
    <property type="match status" value="1"/>
</dbReference>
<name>A0A086ZJZ9_9BIFI</name>
<dbReference type="EMBL" id="JGYP01000001">
    <property type="protein sequence ID" value="KFI46849.1"/>
    <property type="molecule type" value="Genomic_DNA"/>
</dbReference>
<dbReference type="GO" id="GO:0015820">
    <property type="term" value="P:L-leucine transport"/>
    <property type="evidence" value="ECO:0007669"/>
    <property type="project" value="TreeGrafter"/>
</dbReference>
<feature type="transmembrane region" description="Helical" evidence="10">
    <location>
        <begin position="96"/>
        <end position="115"/>
    </location>
</feature>
<comment type="similarity">
    <text evidence="2">Belongs to the branched chain amino acid transporter family.</text>
</comment>
<organism evidence="11 12">
    <name type="scientific">Bifidobacterium bohemicum DSM 22767</name>
    <dbReference type="NCBI Taxonomy" id="1437606"/>
    <lineage>
        <taxon>Bacteria</taxon>
        <taxon>Bacillati</taxon>
        <taxon>Actinomycetota</taxon>
        <taxon>Actinomycetes</taxon>
        <taxon>Bifidobacteriales</taxon>
        <taxon>Bifidobacteriaceae</taxon>
        <taxon>Bifidobacterium</taxon>
    </lineage>
</organism>
<dbReference type="GO" id="GO:0005304">
    <property type="term" value="F:L-valine transmembrane transporter activity"/>
    <property type="evidence" value="ECO:0007669"/>
    <property type="project" value="TreeGrafter"/>
</dbReference>
<evidence type="ECO:0000256" key="2">
    <source>
        <dbReference type="ARBA" id="ARBA00008540"/>
    </source>
</evidence>
<dbReference type="eggNOG" id="COG1114">
    <property type="taxonomic scope" value="Bacteria"/>
</dbReference>
<dbReference type="AlphaFoldDB" id="A0A086ZJZ9"/>
<evidence type="ECO:0000256" key="9">
    <source>
        <dbReference type="SAM" id="MobiDB-lite"/>
    </source>
</evidence>
<dbReference type="GO" id="GO:0015190">
    <property type="term" value="F:L-leucine transmembrane transporter activity"/>
    <property type="evidence" value="ECO:0007669"/>
    <property type="project" value="TreeGrafter"/>
</dbReference>